<feature type="compositionally biased region" description="Polar residues" evidence="1">
    <location>
        <begin position="102"/>
        <end position="113"/>
    </location>
</feature>
<gene>
    <name evidence="2" type="ORF">B0T18DRAFT_434154</name>
</gene>
<accession>A0AA40KBQ6</accession>
<feature type="compositionally biased region" description="Polar residues" evidence="1">
    <location>
        <begin position="369"/>
        <end position="378"/>
    </location>
</feature>
<feature type="compositionally biased region" description="Pro residues" evidence="1">
    <location>
        <begin position="42"/>
        <end position="54"/>
    </location>
</feature>
<feature type="compositionally biased region" description="Basic and acidic residues" evidence="1">
    <location>
        <begin position="332"/>
        <end position="356"/>
    </location>
</feature>
<feature type="region of interest" description="Disordered" evidence="1">
    <location>
        <begin position="1"/>
        <end position="395"/>
    </location>
</feature>
<dbReference type="EMBL" id="JAUKUD010000001">
    <property type="protein sequence ID" value="KAK0753374.1"/>
    <property type="molecule type" value="Genomic_DNA"/>
</dbReference>
<sequence length="707" mass="74356">MAATSRPLDSPLPPVPQRLEPKPEPKPPKAIVRRPVAAPAPVASPPTAAPPPPASASAPVLAPPVLAPVPVHVPAPVPSPLSARGLALSPAPVSPIGLSPSPVGSFSSLLSAYSNHTSSSTPRTSTNSANDITSAKGSYSAVSPGDQIRGGGVNSADGPGLALSLSGRNAWEQNAHEQRTRAREEQELPPPPPLKDVNRSPTPPVALKLQTQPVHSPADTHSPSPLTNTSPKQDQLWRRRSLKSEKNLAVPQLKLVSSNGSTAAPNQNPSTNGTTQATAGPQPLHSATTTTRTDLPAAAAVTRLPAPKGAGAAFPGRNIRPVPSRQQVVSTTEHEDMGQKASHVARDLAPRGRSNEEVQAAGFLRKSPRPTQASTVSPTKPLPSMPSPNPIVRLPTPEYELSDVKNAIVETIVSPVSPASSPDLPTEPKSAGIPKPATETENPIRHAKSSPALAARPTFAGAAGRLPLGLPGSPAATRDRALDQPGQSPVVSRREPTGPSPLAFAKQRDPVPQARPNEQRTVSENGSTASDETLKPSMPSFGAATYQQIQVPPAPPSEGTVTEEPETTDHPGAALFPRNWYKPLPADTVMDARPLESKHFRCLTQHRYMTTARQRVNPIACRTCGSRDRHADAHICSACSLNICTRCNAKLRRVRGDLERLLVQLQEKAATEGEEGPQVARETARPDSETFAVPSGQPPLAFVIEAE</sequence>
<proteinExistence type="predicted"/>
<comment type="caution">
    <text evidence="2">The sequence shown here is derived from an EMBL/GenBank/DDBJ whole genome shotgun (WGS) entry which is preliminary data.</text>
</comment>
<protein>
    <recommendedName>
        <fullName evidence="4">FYVE-type domain-containing protein</fullName>
    </recommendedName>
</protein>
<reference evidence="2" key="1">
    <citation type="submission" date="2023-06" db="EMBL/GenBank/DDBJ databases">
        <title>Genome-scale phylogeny and comparative genomics of the fungal order Sordariales.</title>
        <authorList>
            <consortium name="Lawrence Berkeley National Laboratory"/>
            <person name="Hensen N."/>
            <person name="Bonometti L."/>
            <person name="Westerberg I."/>
            <person name="Brannstrom I.O."/>
            <person name="Guillou S."/>
            <person name="Cros-Aarteil S."/>
            <person name="Calhoun S."/>
            <person name="Haridas S."/>
            <person name="Kuo A."/>
            <person name="Mondo S."/>
            <person name="Pangilinan J."/>
            <person name="Riley R."/>
            <person name="LaButti K."/>
            <person name="Andreopoulos B."/>
            <person name="Lipzen A."/>
            <person name="Chen C."/>
            <person name="Yanf M."/>
            <person name="Daum C."/>
            <person name="Ng V."/>
            <person name="Clum A."/>
            <person name="Steindorff A."/>
            <person name="Ohm R."/>
            <person name="Martin F."/>
            <person name="Silar P."/>
            <person name="Natvig D."/>
            <person name="Lalanne C."/>
            <person name="Gautier V."/>
            <person name="Ament-velasquez S.L."/>
            <person name="Kruys A."/>
            <person name="Hutchinson M.I."/>
            <person name="Powell A.J."/>
            <person name="Barry K."/>
            <person name="Miller A.N."/>
            <person name="Grigoriev I.V."/>
            <person name="Debuchy R."/>
            <person name="Gladieux P."/>
            <person name="Thoren M.H."/>
            <person name="Johannesson H."/>
        </authorList>
    </citation>
    <scope>NUCLEOTIDE SEQUENCE</scope>
    <source>
        <strain evidence="2">SMH3187-1</strain>
    </source>
</reference>
<feature type="compositionally biased region" description="Polar residues" evidence="1">
    <location>
        <begin position="209"/>
        <end position="233"/>
    </location>
</feature>
<evidence type="ECO:0000256" key="1">
    <source>
        <dbReference type="SAM" id="MobiDB-lite"/>
    </source>
</evidence>
<name>A0AA40KBQ6_9PEZI</name>
<feature type="compositionally biased region" description="Low complexity" evidence="1">
    <location>
        <begin position="460"/>
        <end position="476"/>
    </location>
</feature>
<feature type="compositionally biased region" description="Low complexity" evidence="1">
    <location>
        <begin position="305"/>
        <end position="316"/>
    </location>
</feature>
<feature type="region of interest" description="Disordered" evidence="1">
    <location>
        <begin position="415"/>
        <end position="579"/>
    </location>
</feature>
<keyword evidence="3" id="KW-1185">Reference proteome</keyword>
<feature type="compositionally biased region" description="Polar residues" evidence="1">
    <location>
        <begin position="519"/>
        <end position="531"/>
    </location>
</feature>
<feature type="compositionally biased region" description="Polar residues" evidence="1">
    <location>
        <begin position="255"/>
        <end position="293"/>
    </location>
</feature>
<dbReference type="AlphaFoldDB" id="A0AA40KBQ6"/>
<organism evidence="2 3">
    <name type="scientific">Schizothecium vesticola</name>
    <dbReference type="NCBI Taxonomy" id="314040"/>
    <lineage>
        <taxon>Eukaryota</taxon>
        <taxon>Fungi</taxon>
        <taxon>Dikarya</taxon>
        <taxon>Ascomycota</taxon>
        <taxon>Pezizomycotina</taxon>
        <taxon>Sordariomycetes</taxon>
        <taxon>Sordariomycetidae</taxon>
        <taxon>Sordariales</taxon>
        <taxon>Schizotheciaceae</taxon>
        <taxon>Schizothecium</taxon>
    </lineage>
</organism>
<feature type="compositionally biased region" description="Pro residues" evidence="1">
    <location>
        <begin position="380"/>
        <end position="389"/>
    </location>
</feature>
<evidence type="ECO:0000313" key="3">
    <source>
        <dbReference type="Proteomes" id="UP001172155"/>
    </source>
</evidence>
<feature type="compositionally biased region" description="Basic and acidic residues" evidence="1">
    <location>
        <begin position="174"/>
        <end position="186"/>
    </location>
</feature>
<feature type="compositionally biased region" description="Pro residues" evidence="1">
    <location>
        <begin position="61"/>
        <end position="79"/>
    </location>
</feature>
<evidence type="ECO:0008006" key="4">
    <source>
        <dbReference type="Google" id="ProtNLM"/>
    </source>
</evidence>
<feature type="region of interest" description="Disordered" evidence="1">
    <location>
        <begin position="669"/>
        <end position="698"/>
    </location>
</feature>
<feature type="compositionally biased region" description="Low complexity" evidence="1">
    <location>
        <begin position="114"/>
        <end position="130"/>
    </location>
</feature>
<feature type="compositionally biased region" description="Polar residues" evidence="1">
    <location>
        <begin position="131"/>
        <end position="141"/>
    </location>
</feature>
<dbReference type="Proteomes" id="UP001172155">
    <property type="component" value="Unassembled WGS sequence"/>
</dbReference>
<evidence type="ECO:0000313" key="2">
    <source>
        <dbReference type="EMBL" id="KAK0753374.1"/>
    </source>
</evidence>